<proteinExistence type="inferred from homology"/>
<comment type="subcellular location">
    <subcellularLocation>
        <location evidence="1">Nucleus</location>
    </subcellularLocation>
</comment>
<keyword evidence="14" id="KW-1185">Reference proteome</keyword>
<evidence type="ECO:0000256" key="2">
    <source>
        <dbReference type="ARBA" id="ARBA00006991"/>
    </source>
</evidence>
<feature type="domain" description="C2H2-type" evidence="12">
    <location>
        <begin position="354"/>
        <end position="381"/>
    </location>
</feature>
<feature type="domain" description="C2H2-type" evidence="12">
    <location>
        <begin position="283"/>
        <end position="311"/>
    </location>
</feature>
<dbReference type="FunFam" id="3.30.160.60:FF:000912">
    <property type="entry name" value="Zinc finger protein 660"/>
    <property type="match status" value="1"/>
</dbReference>
<dbReference type="FunFam" id="3.30.160.60:FF:002343">
    <property type="entry name" value="Zinc finger protein 33A"/>
    <property type="match status" value="3"/>
</dbReference>
<evidence type="ECO:0000256" key="10">
    <source>
        <dbReference type="ARBA" id="ARBA00023242"/>
    </source>
</evidence>
<evidence type="ECO:0000256" key="4">
    <source>
        <dbReference type="ARBA" id="ARBA00022737"/>
    </source>
</evidence>
<dbReference type="SUPFAM" id="SSF57667">
    <property type="entry name" value="beta-beta-alpha zinc fingers"/>
    <property type="match status" value="8"/>
</dbReference>
<dbReference type="Pfam" id="PF13912">
    <property type="entry name" value="zf-C2H2_6"/>
    <property type="match status" value="2"/>
</dbReference>
<evidence type="ECO:0000313" key="14">
    <source>
        <dbReference type="Proteomes" id="UP001059041"/>
    </source>
</evidence>
<comment type="similarity">
    <text evidence="2">Belongs to the krueppel C2H2-type zinc-finger protein family.</text>
</comment>
<evidence type="ECO:0000256" key="3">
    <source>
        <dbReference type="ARBA" id="ARBA00022723"/>
    </source>
</evidence>
<dbReference type="PROSITE" id="PS50157">
    <property type="entry name" value="ZINC_FINGER_C2H2_2"/>
    <property type="match status" value="12"/>
</dbReference>
<keyword evidence="9" id="KW-0804">Transcription</keyword>
<dbReference type="PANTHER" id="PTHR24409:SF331">
    <property type="entry name" value="ZINC FINGER PROTEIN 322A"/>
    <property type="match status" value="1"/>
</dbReference>
<keyword evidence="6" id="KW-0862">Zinc</keyword>
<dbReference type="SMART" id="SM00355">
    <property type="entry name" value="ZnF_C2H2"/>
    <property type="match status" value="11"/>
</dbReference>
<feature type="domain" description="C2H2-type" evidence="12">
    <location>
        <begin position="172"/>
        <end position="199"/>
    </location>
</feature>
<evidence type="ECO:0000256" key="5">
    <source>
        <dbReference type="ARBA" id="ARBA00022771"/>
    </source>
</evidence>
<feature type="domain" description="C2H2-type" evidence="12">
    <location>
        <begin position="200"/>
        <end position="229"/>
    </location>
</feature>
<feature type="domain" description="C2H2-type" evidence="12">
    <location>
        <begin position="410"/>
        <end position="437"/>
    </location>
</feature>
<dbReference type="GO" id="GO:0008270">
    <property type="term" value="F:zinc ion binding"/>
    <property type="evidence" value="ECO:0007669"/>
    <property type="project" value="UniProtKB-KW"/>
</dbReference>
<dbReference type="GO" id="GO:0005634">
    <property type="term" value="C:nucleus"/>
    <property type="evidence" value="ECO:0007669"/>
    <property type="project" value="UniProtKB-SubCell"/>
</dbReference>
<feature type="domain" description="C2H2-type" evidence="12">
    <location>
        <begin position="382"/>
        <end position="409"/>
    </location>
</feature>
<dbReference type="GO" id="GO:0045893">
    <property type="term" value="P:positive regulation of DNA-templated transcription"/>
    <property type="evidence" value="ECO:0007669"/>
    <property type="project" value="UniProtKB-ARBA"/>
</dbReference>
<protein>
    <submittedName>
        <fullName evidence="13">Zinc finger protein 850-like</fullName>
    </submittedName>
</protein>
<dbReference type="EMBL" id="JAFHDT010000014">
    <property type="protein sequence ID" value="KAI7800828.1"/>
    <property type="molecule type" value="Genomic_DNA"/>
</dbReference>
<dbReference type="InterPro" id="IPR036236">
    <property type="entry name" value="Znf_C2H2_sf"/>
</dbReference>
<comment type="caution">
    <text evidence="13">The sequence shown here is derived from an EMBL/GenBank/DDBJ whole genome shotgun (WGS) entry which is preliminary data.</text>
</comment>
<dbReference type="Proteomes" id="UP001059041">
    <property type="component" value="Linkage Group LG14"/>
</dbReference>
<dbReference type="Pfam" id="PF00096">
    <property type="entry name" value="zf-C2H2"/>
    <property type="match status" value="7"/>
</dbReference>
<dbReference type="FunFam" id="3.30.160.60:FF:001732">
    <property type="entry name" value="Zgc:162936"/>
    <property type="match status" value="1"/>
</dbReference>
<dbReference type="GO" id="GO:0005694">
    <property type="term" value="C:chromosome"/>
    <property type="evidence" value="ECO:0007669"/>
    <property type="project" value="UniProtKB-ARBA"/>
</dbReference>
<dbReference type="GO" id="GO:0000977">
    <property type="term" value="F:RNA polymerase II transcription regulatory region sequence-specific DNA binding"/>
    <property type="evidence" value="ECO:0007669"/>
    <property type="project" value="TreeGrafter"/>
</dbReference>
<organism evidence="13 14">
    <name type="scientific">Triplophysa rosa</name>
    <name type="common">Cave loach</name>
    <dbReference type="NCBI Taxonomy" id="992332"/>
    <lineage>
        <taxon>Eukaryota</taxon>
        <taxon>Metazoa</taxon>
        <taxon>Chordata</taxon>
        <taxon>Craniata</taxon>
        <taxon>Vertebrata</taxon>
        <taxon>Euteleostomi</taxon>
        <taxon>Actinopterygii</taxon>
        <taxon>Neopterygii</taxon>
        <taxon>Teleostei</taxon>
        <taxon>Ostariophysi</taxon>
        <taxon>Cypriniformes</taxon>
        <taxon>Nemacheilidae</taxon>
        <taxon>Triplophysa</taxon>
    </lineage>
</organism>
<keyword evidence="4" id="KW-0677">Repeat</keyword>
<name>A0A9W7TQZ6_TRIRA</name>
<keyword evidence="3" id="KW-0479">Metal-binding</keyword>
<dbReference type="InterPro" id="IPR013087">
    <property type="entry name" value="Znf_C2H2_type"/>
</dbReference>
<feature type="domain" description="C2H2-type" evidence="12">
    <location>
        <begin position="537"/>
        <end position="564"/>
    </location>
</feature>
<feature type="domain" description="C2H2-type" evidence="12">
    <location>
        <begin position="494"/>
        <end position="536"/>
    </location>
</feature>
<dbReference type="PROSITE" id="PS00028">
    <property type="entry name" value="ZINC_FINGER_C2H2_1"/>
    <property type="match status" value="11"/>
</dbReference>
<feature type="domain" description="C2H2-type" evidence="12">
    <location>
        <begin position="144"/>
        <end position="171"/>
    </location>
</feature>
<evidence type="ECO:0000256" key="6">
    <source>
        <dbReference type="ARBA" id="ARBA00022833"/>
    </source>
</evidence>
<dbReference type="GO" id="GO:0000981">
    <property type="term" value="F:DNA-binding transcription factor activity, RNA polymerase II-specific"/>
    <property type="evidence" value="ECO:0007669"/>
    <property type="project" value="TreeGrafter"/>
</dbReference>
<reference evidence="13" key="1">
    <citation type="submission" date="2021-02" db="EMBL/GenBank/DDBJ databases">
        <title>Comparative genomics reveals that relaxation of natural selection precedes convergent phenotypic evolution of cavefish.</title>
        <authorList>
            <person name="Peng Z."/>
        </authorList>
    </citation>
    <scope>NUCLEOTIDE SEQUENCE</scope>
    <source>
        <tissue evidence="13">Muscle</tissue>
    </source>
</reference>
<dbReference type="AlphaFoldDB" id="A0A9W7TQZ6"/>
<evidence type="ECO:0000256" key="11">
    <source>
        <dbReference type="PROSITE-ProRule" id="PRU00042"/>
    </source>
</evidence>
<feature type="domain" description="C2H2-type" evidence="12">
    <location>
        <begin position="438"/>
        <end position="465"/>
    </location>
</feature>
<evidence type="ECO:0000256" key="7">
    <source>
        <dbReference type="ARBA" id="ARBA00023015"/>
    </source>
</evidence>
<keyword evidence="8" id="KW-0238">DNA-binding</keyword>
<keyword evidence="7" id="KW-0805">Transcription regulation</keyword>
<gene>
    <name evidence="13" type="ORF">IRJ41_013203</name>
</gene>
<keyword evidence="10" id="KW-0539">Nucleus</keyword>
<dbReference type="FunFam" id="3.30.160.60:FF:000620">
    <property type="entry name" value="Zinc finger protein 263"/>
    <property type="match status" value="1"/>
</dbReference>
<feature type="domain" description="C2H2-type" evidence="12">
    <location>
        <begin position="466"/>
        <end position="493"/>
    </location>
</feature>
<evidence type="ECO:0000259" key="12">
    <source>
        <dbReference type="PROSITE" id="PS50157"/>
    </source>
</evidence>
<feature type="domain" description="C2H2-type" evidence="12">
    <location>
        <begin position="312"/>
        <end position="339"/>
    </location>
</feature>
<evidence type="ECO:0000256" key="8">
    <source>
        <dbReference type="ARBA" id="ARBA00023125"/>
    </source>
</evidence>
<accession>A0A9W7TQZ6</accession>
<dbReference type="FunFam" id="3.30.160.60:FF:000663">
    <property type="entry name" value="Zinc finger protein 45"/>
    <property type="match status" value="1"/>
</dbReference>
<sequence>MTSRVDAMCCKSVGTDLSMLDIDDFITEICQLKKEVALLEEKLRTRGDELNTEDVSAVLWSQSSVCVSDGSFTESLDSVWSSRDPSTPQPLLDKLSEQKSSLTLHYNLTTEKNAPSVLFIVRNASVRKLILINHQRLHTGERPFKCSQCDKTFAYADVLRTHERVHTGEKPYHCSICGKSFTDHSTFRVHQRVHTGEKPYHCSTCGDRFAYLRSFRTHQKKHIHTGRETSHARAAVKIQLILKVFRLIRRNSRHKRDSHWRETSSLLHLSSDNHERLTWRKTFISAVSVEDVFCYQNALRVHLRIHTGEKPYQCSSCSERFTYFKSLQTHQKKHAEEQTDLKSHQTTHTEEKRFQCSHCEKRFHQKAHLITHQRTHTGEKPYHCSLCGKSFTNQSALRVHQRIHTGEKPYQCSVCGKSFNRHRNLVEHKRVHTGERPCLCNVCGKSFNCHRNLVRHQRIHTGERPYLCNVCGKSFNRHHNLVEHKRVHTGERPYLCNVCGKGFTQQTGLRSHQRIHSFAQMGVLKNHERIHTGEKPYQCSSCGERFTYLRNLQTHQRKHAEEKTALESS</sequence>
<evidence type="ECO:0000256" key="1">
    <source>
        <dbReference type="ARBA" id="ARBA00004123"/>
    </source>
</evidence>
<dbReference type="FunFam" id="3.30.160.60:FF:000358">
    <property type="entry name" value="zinc finger protein 24"/>
    <property type="match status" value="2"/>
</dbReference>
<dbReference type="PANTHER" id="PTHR24409">
    <property type="entry name" value="ZINC FINGER PROTEIN 142"/>
    <property type="match status" value="1"/>
</dbReference>
<keyword evidence="5 11" id="KW-0863">Zinc-finger</keyword>
<dbReference type="FunFam" id="3.30.160.60:FF:000295">
    <property type="entry name" value="zinc finger protein 19"/>
    <property type="match status" value="1"/>
</dbReference>
<dbReference type="Gene3D" id="3.30.160.60">
    <property type="entry name" value="Classic Zinc Finger"/>
    <property type="match status" value="13"/>
</dbReference>
<evidence type="ECO:0000256" key="9">
    <source>
        <dbReference type="ARBA" id="ARBA00023163"/>
    </source>
</evidence>
<evidence type="ECO:0000313" key="13">
    <source>
        <dbReference type="EMBL" id="KAI7800828.1"/>
    </source>
</evidence>
<dbReference type="FunFam" id="3.30.160.60:FF:002475">
    <property type="entry name" value="Si:ch73-221f6.3"/>
    <property type="match status" value="1"/>
</dbReference>